<feature type="domain" description="HTH araC/xylS-type" evidence="4">
    <location>
        <begin position="170"/>
        <end position="268"/>
    </location>
</feature>
<dbReference type="InterPro" id="IPR037923">
    <property type="entry name" value="HTH-like"/>
</dbReference>
<dbReference type="Gene3D" id="1.10.10.60">
    <property type="entry name" value="Homeodomain-like"/>
    <property type="match status" value="1"/>
</dbReference>
<dbReference type="PANTHER" id="PTHR43280:SF32">
    <property type="entry name" value="TRANSCRIPTIONAL REGULATORY PROTEIN"/>
    <property type="match status" value="1"/>
</dbReference>
<keyword evidence="6" id="KW-1185">Reference proteome</keyword>
<dbReference type="RefSeq" id="WP_207155308.1">
    <property type="nucleotide sequence ID" value="NZ_AP024484.1"/>
</dbReference>
<dbReference type="InterPro" id="IPR020449">
    <property type="entry name" value="Tscrpt_reg_AraC-type_HTH"/>
</dbReference>
<dbReference type="Pfam" id="PF12833">
    <property type="entry name" value="HTH_18"/>
    <property type="match status" value="1"/>
</dbReference>
<evidence type="ECO:0000256" key="3">
    <source>
        <dbReference type="ARBA" id="ARBA00023163"/>
    </source>
</evidence>
<sequence>MNQAKIYSTSLTEYIDSPTITSGGAIILCRDGHARMQVNFNHWDLSKGEVITIFPGEGLQLHDATSDFCVDVLGYSNSMLREASLQLEHAVYSFLRTDRKCSDPEVVKNVVESMFTYISFYLSNPVYEETDHIVLLMLKSFFLGIYEHIRNNPQEQMEEIGSQRTNELFNAFMAILEKDYKHSRDVNYYASKLCITRKYLGIIISRKTGITAKHVIDEYVIMQLKLNLRTSHASIKQIAAEYNFSDASFFIRYFRHATGSTPAEFRRLHKV</sequence>
<reference evidence="5 6" key="1">
    <citation type="journal article" date="2022" name="Int. J. Syst. Evol. Microbiol.">
        <title>Prevotella herbatica sp. nov., a plant polysaccharide-decomposing anaerobic bacterium isolated from a methanogenic reactor.</title>
        <authorList>
            <person name="Uek A."/>
            <person name="Tonouchi A."/>
            <person name="Kaku N."/>
            <person name="Ueki K."/>
        </authorList>
    </citation>
    <scope>NUCLEOTIDE SEQUENCE [LARGE SCALE GENOMIC DNA]</scope>
    <source>
        <strain evidence="5 6">WR041</strain>
    </source>
</reference>
<evidence type="ECO:0000259" key="4">
    <source>
        <dbReference type="PROSITE" id="PS01124"/>
    </source>
</evidence>
<keyword evidence="3" id="KW-0804">Transcription</keyword>
<protein>
    <submittedName>
        <fullName evidence="5">AraC family transcriptional regulator</fullName>
    </submittedName>
</protein>
<evidence type="ECO:0000313" key="5">
    <source>
        <dbReference type="EMBL" id="BCS85150.1"/>
    </source>
</evidence>
<name>A0ABM7NXF6_9BACT</name>
<keyword evidence="2" id="KW-0238">DNA-binding</keyword>
<evidence type="ECO:0000256" key="2">
    <source>
        <dbReference type="ARBA" id="ARBA00023125"/>
    </source>
</evidence>
<dbReference type="InterPro" id="IPR009057">
    <property type="entry name" value="Homeodomain-like_sf"/>
</dbReference>
<dbReference type="EMBL" id="AP024484">
    <property type="protein sequence ID" value="BCS85150.1"/>
    <property type="molecule type" value="Genomic_DNA"/>
</dbReference>
<proteinExistence type="predicted"/>
<evidence type="ECO:0000256" key="1">
    <source>
        <dbReference type="ARBA" id="ARBA00023015"/>
    </source>
</evidence>
<organism evidence="5 6">
    <name type="scientific">Prevotella herbatica</name>
    <dbReference type="NCBI Taxonomy" id="2801997"/>
    <lineage>
        <taxon>Bacteria</taxon>
        <taxon>Pseudomonadati</taxon>
        <taxon>Bacteroidota</taxon>
        <taxon>Bacteroidia</taxon>
        <taxon>Bacteroidales</taxon>
        <taxon>Prevotellaceae</taxon>
        <taxon>Prevotella</taxon>
    </lineage>
</organism>
<keyword evidence="1" id="KW-0805">Transcription regulation</keyword>
<gene>
    <name evidence="5" type="ORF">prwr041_10430</name>
</gene>
<evidence type="ECO:0000313" key="6">
    <source>
        <dbReference type="Proteomes" id="UP001319045"/>
    </source>
</evidence>
<dbReference type="Proteomes" id="UP001319045">
    <property type="component" value="Chromosome"/>
</dbReference>
<dbReference type="SUPFAM" id="SSF51215">
    <property type="entry name" value="Regulatory protein AraC"/>
    <property type="match status" value="1"/>
</dbReference>
<dbReference type="SUPFAM" id="SSF46689">
    <property type="entry name" value="Homeodomain-like"/>
    <property type="match status" value="1"/>
</dbReference>
<dbReference type="InterPro" id="IPR018060">
    <property type="entry name" value="HTH_AraC"/>
</dbReference>
<dbReference type="PANTHER" id="PTHR43280">
    <property type="entry name" value="ARAC-FAMILY TRANSCRIPTIONAL REGULATOR"/>
    <property type="match status" value="1"/>
</dbReference>
<dbReference type="PROSITE" id="PS01124">
    <property type="entry name" value="HTH_ARAC_FAMILY_2"/>
    <property type="match status" value="1"/>
</dbReference>
<dbReference type="SMART" id="SM00342">
    <property type="entry name" value="HTH_ARAC"/>
    <property type="match status" value="1"/>
</dbReference>
<dbReference type="PRINTS" id="PR00032">
    <property type="entry name" value="HTHARAC"/>
</dbReference>
<accession>A0ABM7NXF6</accession>